<organism evidence="9 10">
    <name type="scientific">Riemerella anatipestifer</name>
    <name type="common">Moraxella anatipestifer</name>
    <dbReference type="NCBI Taxonomy" id="34085"/>
    <lineage>
        <taxon>Bacteria</taxon>
        <taxon>Pseudomonadati</taxon>
        <taxon>Bacteroidota</taxon>
        <taxon>Flavobacteriia</taxon>
        <taxon>Flavobacteriales</taxon>
        <taxon>Weeksellaceae</taxon>
        <taxon>Riemerella</taxon>
    </lineage>
</organism>
<proteinExistence type="inferred from homology"/>
<dbReference type="Pfam" id="PF07715">
    <property type="entry name" value="Plug"/>
    <property type="match status" value="1"/>
</dbReference>
<feature type="domain" description="TonB-dependent receptor plug" evidence="8">
    <location>
        <begin position="49"/>
        <end position="154"/>
    </location>
</feature>
<evidence type="ECO:0000313" key="9">
    <source>
        <dbReference type="EMBL" id="MCW0524591.1"/>
    </source>
</evidence>
<dbReference type="EMBL" id="JAOZYT010000078">
    <property type="protein sequence ID" value="MCW0524591.1"/>
    <property type="molecule type" value="Genomic_DNA"/>
</dbReference>
<dbReference type="Gene3D" id="2.170.130.10">
    <property type="entry name" value="TonB-dependent receptor, plug domain"/>
    <property type="match status" value="1"/>
</dbReference>
<comment type="similarity">
    <text evidence="7">Belongs to the TonB-dependent receptor family.</text>
</comment>
<dbReference type="InterPro" id="IPR039426">
    <property type="entry name" value="TonB-dep_rcpt-like"/>
</dbReference>
<keyword evidence="4 7" id="KW-0812">Transmembrane</keyword>
<keyword evidence="6 7" id="KW-0998">Cell outer membrane</keyword>
<comment type="subcellular location">
    <subcellularLocation>
        <location evidence="1 7">Cell outer membrane</location>
        <topology evidence="1 7">Multi-pass membrane protein</topology>
    </subcellularLocation>
</comment>
<protein>
    <submittedName>
        <fullName evidence="9">SusC/RagA family TonB-linked outer membrane protein</fullName>
    </submittedName>
</protein>
<evidence type="ECO:0000259" key="8">
    <source>
        <dbReference type="Pfam" id="PF07715"/>
    </source>
</evidence>
<evidence type="ECO:0000313" key="10">
    <source>
        <dbReference type="Proteomes" id="UP001207440"/>
    </source>
</evidence>
<dbReference type="Gene3D" id="2.40.170.20">
    <property type="entry name" value="TonB-dependent receptor, beta-barrel domain"/>
    <property type="match status" value="1"/>
</dbReference>
<evidence type="ECO:0000256" key="5">
    <source>
        <dbReference type="ARBA" id="ARBA00023136"/>
    </source>
</evidence>
<gene>
    <name evidence="9" type="ORF">OKE68_09720</name>
</gene>
<dbReference type="NCBIfam" id="TIGR04056">
    <property type="entry name" value="OMP_RagA_SusC"/>
    <property type="match status" value="1"/>
</dbReference>
<sequence length="981" mass="109091">MKKTIITVFSLSLVLCGNEVYGQRKKDSTKTKEIEEVVVVAYGKQRKETVVGANAEIKAKDLAQRSLTNVAQALDGATPGVQVSTSTGQPGSGPAIRIRGFSSIGSNNSPLFIVDGTVYNGNIANLNPDDIESLNILKDAASTSLYGSSAANGVVMITTKKGKKGRSQFNFSASTGISTRSIPEYDRLNAAQYYPIVWEAIRNGQLYKPSGAMSLADANAYASRTLIPDVLKNNVYNVPDNQLVIDGVLNPNASLIYDDLDWQKEFFKVGMRQNYDFNYSGGTDKTTYYASFGYLKEDAYALSSDYERISARLNIDTQIKDWFKVGSNLAYSNSFSNQAIDGVDNNSSYVNPFNWTRNIGPIYNVYAHDPITGGYIYDKEGNRVYDAGDKRGAGAAGGRHVIQETLLNRNYDKIYNINSRFFGEFKLLPELTFTTNVGYDLRNYKGIAYRNKIIGDAVPNGAASRTVTESRTITFNQLLNYDKSFGHHNLNVLLGHENISYKYEYVYGRKTNQVVDNNDELVNFVTPTNLTSYDRILPKESYFSRLNYDYNRKYLLSASVRRDGSARFHKDVRWATFWSLGAGWRIDQENFLKGNSTISQLKLRGSYGQVGNDGSYSTDVSYYAWQPLYSLGYNNGDYAGVMMSSVGNTQLTWESNTQLDAALEFGFFNNRITGSVEYYKRGTDGLILSVPKPDSSGNLSRDENSGALVNSGIEVALSIDVIKTNNFKWNLNVNASTLKNEITKFPQDERIVGTKKYMVGKSIYDYWLRQWYGVDPADGMGLFYASDEAIAKGGTTLREINGVKVTTNHNDAKYDYSGSAIPQLFGSFGTTFRYKSVSLSALFTYQLGGKTYDSNYGGLMSAYPQGDALSTDILRRWQKPGDVTDVPRLDASNYQSVGVGSSRWLVNSDYITLRQVTLSYEMPREIVNPIGVNNLKIFVNGENIWSKTARKGLEPAQSFSGVTANRFTPARIISFGFSTNF</sequence>
<dbReference type="InterPro" id="IPR012910">
    <property type="entry name" value="Plug_dom"/>
</dbReference>
<evidence type="ECO:0000256" key="1">
    <source>
        <dbReference type="ARBA" id="ARBA00004571"/>
    </source>
</evidence>
<dbReference type="InterPro" id="IPR023997">
    <property type="entry name" value="TonB-dep_OMP_SusC/RagA_CS"/>
</dbReference>
<comment type="caution">
    <text evidence="9">The sequence shown here is derived from an EMBL/GenBank/DDBJ whole genome shotgun (WGS) entry which is preliminary data.</text>
</comment>
<dbReference type="AlphaFoldDB" id="A0AAP3EXB0"/>
<dbReference type="NCBIfam" id="TIGR04057">
    <property type="entry name" value="SusC_RagA_signa"/>
    <property type="match status" value="1"/>
</dbReference>
<accession>A0AAP3EXB0</accession>
<dbReference type="PROSITE" id="PS52016">
    <property type="entry name" value="TONB_DEPENDENT_REC_3"/>
    <property type="match status" value="1"/>
</dbReference>
<dbReference type="Proteomes" id="UP001207440">
    <property type="component" value="Unassembled WGS sequence"/>
</dbReference>
<dbReference type="InterPro" id="IPR037066">
    <property type="entry name" value="Plug_dom_sf"/>
</dbReference>
<keyword evidence="3 7" id="KW-1134">Transmembrane beta strand</keyword>
<dbReference type="SUPFAM" id="SSF56935">
    <property type="entry name" value="Porins"/>
    <property type="match status" value="1"/>
</dbReference>
<keyword evidence="5 7" id="KW-0472">Membrane</keyword>
<dbReference type="RefSeq" id="WP_017686081.1">
    <property type="nucleotide sequence ID" value="NZ_CP029760.1"/>
</dbReference>
<reference evidence="9" key="1">
    <citation type="submission" date="2022-10" db="EMBL/GenBank/DDBJ databases">
        <title>Sifting through the core-genome to identify putative cross-protective antigens against Riemerella anatipestifer.</title>
        <authorList>
            <person name="Zheng X."/>
            <person name="Zhang W."/>
        </authorList>
    </citation>
    <scope>NUCLEOTIDE SEQUENCE</scope>
    <source>
        <strain evidence="9">ZWRA178</strain>
    </source>
</reference>
<evidence type="ECO:0000256" key="6">
    <source>
        <dbReference type="ARBA" id="ARBA00023237"/>
    </source>
</evidence>
<dbReference type="InterPro" id="IPR023996">
    <property type="entry name" value="TonB-dep_OMP_SusC/RagA"/>
</dbReference>
<evidence type="ECO:0000256" key="4">
    <source>
        <dbReference type="ARBA" id="ARBA00022692"/>
    </source>
</evidence>
<dbReference type="InterPro" id="IPR036942">
    <property type="entry name" value="Beta-barrel_TonB_sf"/>
</dbReference>
<evidence type="ECO:0000256" key="2">
    <source>
        <dbReference type="ARBA" id="ARBA00022448"/>
    </source>
</evidence>
<name>A0AAP3EXB0_RIEAN</name>
<keyword evidence="2 7" id="KW-0813">Transport</keyword>
<evidence type="ECO:0000256" key="7">
    <source>
        <dbReference type="PROSITE-ProRule" id="PRU01360"/>
    </source>
</evidence>
<dbReference type="GO" id="GO:0009279">
    <property type="term" value="C:cell outer membrane"/>
    <property type="evidence" value="ECO:0007669"/>
    <property type="project" value="UniProtKB-SubCell"/>
</dbReference>
<evidence type="ECO:0000256" key="3">
    <source>
        <dbReference type="ARBA" id="ARBA00022452"/>
    </source>
</evidence>